<dbReference type="InterPro" id="IPR050438">
    <property type="entry name" value="LMW_PTPase"/>
</dbReference>
<dbReference type="InterPro" id="IPR036196">
    <property type="entry name" value="Ptyr_pPase_sf"/>
</dbReference>
<evidence type="ECO:0000256" key="4">
    <source>
        <dbReference type="ARBA" id="ARBA00022490"/>
    </source>
</evidence>
<reference evidence="11 12" key="1">
    <citation type="journal article" date="2017" name="Clin. Infect. Dis.">
        <title>Simultaneous emergence of multidrug-resistant Candida auris on 3 continents confirmed by whole-genome sequencing and epidemiological analyses.</title>
        <authorList>
            <person name="Lockhart S.R."/>
            <person name="Etienne K.A."/>
            <person name="Vallabhaneni S."/>
            <person name="Farooqi J."/>
            <person name="Chowdhary A."/>
            <person name="Govender N.P."/>
            <person name="Colombo A.L."/>
            <person name="Calvo B."/>
            <person name="Cuomo C.A."/>
            <person name="Desjardins C.A."/>
            <person name="Berkow E.L."/>
            <person name="Castanheira M."/>
            <person name="Magobo R.E."/>
            <person name="Jabeen K."/>
            <person name="Asghar R.J."/>
            <person name="Meis J.F."/>
            <person name="Jackson B."/>
            <person name="Chiller T."/>
            <person name="Litvintseva A.P."/>
        </authorList>
    </citation>
    <scope>NUCLEOTIDE SEQUENCE [LARGE SCALE GENOMIC DNA]</scope>
    <source>
        <strain evidence="11 12">B8441</strain>
    </source>
</reference>
<evidence type="ECO:0000256" key="1">
    <source>
        <dbReference type="ARBA" id="ARBA00000032"/>
    </source>
</evidence>
<dbReference type="EMBL" id="PEKT03000001">
    <property type="protein sequence ID" value="KAK8443114.1"/>
    <property type="molecule type" value="Genomic_DNA"/>
</dbReference>
<evidence type="ECO:0000256" key="2">
    <source>
        <dbReference type="ARBA" id="ARBA00004496"/>
    </source>
</evidence>
<dbReference type="VEuPathDB" id="FungiDB:CJI96_0002151"/>
<comment type="catalytic activity">
    <reaction evidence="1">
        <text>a phosphate monoester + H2O = an alcohol + phosphate</text>
        <dbReference type="Rhea" id="RHEA:15017"/>
        <dbReference type="ChEBI" id="CHEBI:15377"/>
        <dbReference type="ChEBI" id="CHEBI:30879"/>
        <dbReference type="ChEBI" id="CHEBI:43474"/>
        <dbReference type="ChEBI" id="CHEBI:67140"/>
        <dbReference type="EC" id="3.1.3.2"/>
    </reaction>
</comment>
<reference evidence="11" key="2">
    <citation type="submission" date="2017-11" db="EMBL/GenBank/DDBJ databases">
        <title>Candida auris genome assembly and annotation.</title>
        <authorList>
            <person name="Munoz J.F."/>
            <person name="Gade L.G."/>
            <person name="Chow N.A."/>
            <person name="Litvintseva A.P."/>
            <person name="Loparev V.N."/>
            <person name="Cuomo C.A."/>
        </authorList>
    </citation>
    <scope>NUCLEOTIDE SEQUENCE</scope>
    <source>
        <strain evidence="11">B8441</strain>
    </source>
</reference>
<dbReference type="Proteomes" id="UP000230249">
    <property type="component" value="Unassembled WGS sequence"/>
</dbReference>
<dbReference type="STRING" id="498019.A0A2H0ZMZ5"/>
<feature type="active site" description="Proton donor" evidence="8">
    <location>
        <position position="131"/>
    </location>
</feature>
<accession>A0A2H0ZMZ5</accession>
<evidence type="ECO:0000259" key="9">
    <source>
        <dbReference type="SMART" id="SM00226"/>
    </source>
</evidence>
<dbReference type="AlphaFoldDB" id="A0A2H0ZMZ5"/>
<evidence type="ECO:0000256" key="8">
    <source>
        <dbReference type="PIRSR" id="PIRSR617867-1"/>
    </source>
</evidence>
<dbReference type="VEuPathDB" id="FungiDB:B9J08_003618"/>
<evidence type="ECO:0000256" key="3">
    <source>
        <dbReference type="ARBA" id="ARBA00011063"/>
    </source>
</evidence>
<keyword evidence="6" id="KW-0904">Protein phosphatase</keyword>
<dbReference type="SUPFAM" id="SSF52788">
    <property type="entry name" value="Phosphotyrosine protein phosphatases I"/>
    <property type="match status" value="1"/>
</dbReference>
<dbReference type="GO" id="GO:0004725">
    <property type="term" value="F:protein tyrosine phosphatase activity"/>
    <property type="evidence" value="ECO:0007669"/>
    <property type="project" value="UniProtKB-EC"/>
</dbReference>
<gene>
    <name evidence="11" type="ORF">B9J08_003618</name>
    <name evidence="10" type="ORF">B9J08_01476</name>
</gene>
<proteinExistence type="inferred from homology"/>
<feature type="active site" evidence="8">
    <location>
        <position position="19"/>
    </location>
</feature>
<name>A0A2H0ZMZ5_CANAR</name>
<protein>
    <recommendedName>
        <fullName evidence="9">Phosphotyrosine protein phosphatase I domain-containing protein</fullName>
    </recommendedName>
</protein>
<feature type="domain" description="Phosphotyrosine protein phosphatase I" evidence="9">
    <location>
        <begin position="7"/>
        <end position="157"/>
    </location>
</feature>
<keyword evidence="5" id="KW-0378">Hydrolase</keyword>
<dbReference type="VEuPathDB" id="FungiDB:CJJ07_005300"/>
<reference evidence="10" key="4">
    <citation type="submission" date="2024-03" db="EMBL/GenBank/DDBJ databases">
        <title>Improved genome assembly of Candida auris strain B8441 and annotation of B11205.</title>
        <authorList>
            <person name="Cauldron N.C."/>
            <person name="Shea T."/>
            <person name="Cuomo C.A."/>
        </authorList>
    </citation>
    <scope>NUCLEOTIDE SEQUENCE</scope>
    <source>
        <strain evidence="10">B8441</strain>
    </source>
</reference>
<keyword evidence="12" id="KW-1185">Reference proteome</keyword>
<dbReference type="FunFam" id="3.40.50.2300:FF:000105">
    <property type="entry name" value="Low molecular weight phosphotyrosine protein"/>
    <property type="match status" value="1"/>
</dbReference>
<dbReference type="OMA" id="YQQVTRF"/>
<comment type="catalytic activity">
    <reaction evidence="7">
        <text>O-phospho-L-tyrosyl-[protein] + H2O = L-tyrosyl-[protein] + phosphate</text>
        <dbReference type="Rhea" id="RHEA:10684"/>
        <dbReference type="Rhea" id="RHEA-COMP:10136"/>
        <dbReference type="Rhea" id="RHEA-COMP:20101"/>
        <dbReference type="ChEBI" id="CHEBI:15377"/>
        <dbReference type="ChEBI" id="CHEBI:43474"/>
        <dbReference type="ChEBI" id="CHEBI:46858"/>
        <dbReference type="ChEBI" id="CHEBI:61978"/>
        <dbReference type="EC" id="3.1.3.48"/>
    </reaction>
</comment>
<dbReference type="GO" id="GO:0005737">
    <property type="term" value="C:cytoplasm"/>
    <property type="evidence" value="ECO:0007669"/>
    <property type="project" value="UniProtKB-SubCell"/>
</dbReference>
<dbReference type="PANTHER" id="PTHR11717">
    <property type="entry name" value="LOW MOLECULAR WEIGHT PROTEIN TYROSINE PHOSPHATASE"/>
    <property type="match status" value="1"/>
</dbReference>
<dbReference type="VEuPathDB" id="FungiDB:CJJ09_000487"/>
<organism evidence="11">
    <name type="scientific">Candidozyma auris</name>
    <name type="common">Yeast</name>
    <name type="synonym">Candida auris</name>
    <dbReference type="NCBI Taxonomy" id="498019"/>
    <lineage>
        <taxon>Eukaryota</taxon>
        <taxon>Fungi</taxon>
        <taxon>Dikarya</taxon>
        <taxon>Ascomycota</taxon>
        <taxon>Saccharomycotina</taxon>
        <taxon>Pichiomycetes</taxon>
        <taxon>Metschnikowiaceae</taxon>
        <taxon>Candidozyma</taxon>
    </lineage>
</organism>
<evidence type="ECO:0000256" key="5">
    <source>
        <dbReference type="ARBA" id="ARBA00022801"/>
    </source>
</evidence>
<feature type="active site" description="Nucleophile" evidence="8">
    <location>
        <position position="13"/>
    </location>
</feature>
<dbReference type="VEuPathDB" id="FungiDB:CJI97_003691"/>
<dbReference type="Pfam" id="PF01451">
    <property type="entry name" value="LMWPc"/>
    <property type="match status" value="1"/>
</dbReference>
<dbReference type="PRINTS" id="PR00719">
    <property type="entry name" value="LMWPTPASE"/>
</dbReference>
<dbReference type="SMART" id="SM00226">
    <property type="entry name" value="LMWPc"/>
    <property type="match status" value="1"/>
</dbReference>
<sequence length="163" mass="18613">MTSDKKLSVAFVCLGNICRSPMAEAVFKHKVKELGYSDHFKLIDSYGTSGWHVGDTPDSRSVATCRKHGVPVKHFGQQIGPEDFAKFDYIIGMDQMNKEDLMFMKPKGCKARVAMFGEWKTDPQFNTIVQDPYYGGREGFEVNFRQISHFSEEFLKQEIGKKQ</sequence>
<dbReference type="InterPro" id="IPR017867">
    <property type="entry name" value="Tyr_phospatase_low_mol_wt"/>
</dbReference>
<evidence type="ECO:0000313" key="12">
    <source>
        <dbReference type="Proteomes" id="UP000230249"/>
    </source>
</evidence>
<dbReference type="Gene3D" id="3.40.50.2300">
    <property type="match status" value="1"/>
</dbReference>
<dbReference type="InterPro" id="IPR023485">
    <property type="entry name" value="Ptyr_pPase"/>
</dbReference>
<comment type="similarity">
    <text evidence="3">Belongs to the low molecular weight phosphotyrosine protein phosphatase family.</text>
</comment>
<reference evidence="10 12" key="3">
    <citation type="journal article" date="2018" name="Nat. Commun.">
        <title>Genomic insights into multidrug-resistance, mating and virulence in Candida auris and related emerging species.</title>
        <authorList>
            <person name="Munoz J.F."/>
            <person name="Gade L."/>
            <person name="Chow N.A."/>
            <person name="Loparev V.N."/>
            <person name="Juieng P."/>
            <person name="Berkow E.L."/>
            <person name="Farrer R.A."/>
            <person name="Litvintseva A.P."/>
            <person name="Cuomo C.A."/>
        </authorList>
    </citation>
    <scope>GENOME REANNOTATION</scope>
    <source>
        <strain evidence="10 12">B8441</strain>
    </source>
</reference>
<keyword evidence="4" id="KW-0963">Cytoplasm</keyword>
<evidence type="ECO:0000313" key="10">
    <source>
        <dbReference type="EMBL" id="KAK8443114.1"/>
    </source>
</evidence>
<dbReference type="EMBL" id="PEKT02000007">
    <property type="protein sequence ID" value="PIS52007.1"/>
    <property type="molecule type" value="Genomic_DNA"/>
</dbReference>
<dbReference type="VEuPathDB" id="FungiDB:QG37_04833"/>
<dbReference type="GO" id="GO:0003993">
    <property type="term" value="F:acid phosphatase activity"/>
    <property type="evidence" value="ECO:0007669"/>
    <property type="project" value="UniProtKB-EC"/>
</dbReference>
<dbReference type="PANTHER" id="PTHR11717:SF7">
    <property type="entry name" value="LOW MOLECULAR WEIGHT PHOSPHOTYROSINE PROTEIN PHOSPHATASE"/>
    <property type="match status" value="1"/>
</dbReference>
<evidence type="ECO:0000313" key="11">
    <source>
        <dbReference type="EMBL" id="PIS52007.1"/>
    </source>
</evidence>
<comment type="subcellular location">
    <subcellularLocation>
        <location evidence="2">Cytoplasm</location>
    </subcellularLocation>
</comment>
<evidence type="ECO:0000256" key="7">
    <source>
        <dbReference type="ARBA" id="ARBA00051722"/>
    </source>
</evidence>
<dbReference type="CDD" id="cd16343">
    <property type="entry name" value="LMWPTP"/>
    <property type="match status" value="1"/>
</dbReference>
<evidence type="ECO:0000256" key="6">
    <source>
        <dbReference type="ARBA" id="ARBA00022912"/>
    </source>
</evidence>
<comment type="caution">
    <text evidence="11">The sequence shown here is derived from an EMBL/GenBank/DDBJ whole genome shotgun (WGS) entry which is preliminary data.</text>
</comment>